<evidence type="ECO:0000313" key="2">
    <source>
        <dbReference type="EMBL" id="KAK9086142.1"/>
    </source>
</evidence>
<dbReference type="EMBL" id="JBBNAE010000011">
    <property type="protein sequence ID" value="KAK9086142.1"/>
    <property type="molecule type" value="Genomic_DNA"/>
</dbReference>
<evidence type="ECO:0000256" key="1">
    <source>
        <dbReference type="SAM" id="MobiDB-lite"/>
    </source>
</evidence>
<dbReference type="Proteomes" id="UP001417504">
    <property type="component" value="Unassembled WGS sequence"/>
</dbReference>
<protein>
    <submittedName>
        <fullName evidence="2">Uncharacterized protein</fullName>
    </submittedName>
</protein>
<dbReference type="AlphaFoldDB" id="A0AAP0HIL5"/>
<keyword evidence="3" id="KW-1185">Reference proteome</keyword>
<organism evidence="2 3">
    <name type="scientific">Stephania japonica</name>
    <dbReference type="NCBI Taxonomy" id="461633"/>
    <lineage>
        <taxon>Eukaryota</taxon>
        <taxon>Viridiplantae</taxon>
        <taxon>Streptophyta</taxon>
        <taxon>Embryophyta</taxon>
        <taxon>Tracheophyta</taxon>
        <taxon>Spermatophyta</taxon>
        <taxon>Magnoliopsida</taxon>
        <taxon>Ranunculales</taxon>
        <taxon>Menispermaceae</taxon>
        <taxon>Menispermoideae</taxon>
        <taxon>Cissampelideae</taxon>
        <taxon>Stephania</taxon>
    </lineage>
</organism>
<feature type="compositionally biased region" description="Basic and acidic residues" evidence="1">
    <location>
        <begin position="19"/>
        <end position="33"/>
    </location>
</feature>
<feature type="compositionally biased region" description="Polar residues" evidence="1">
    <location>
        <begin position="1"/>
        <end position="14"/>
    </location>
</feature>
<accession>A0AAP0HIL5</accession>
<gene>
    <name evidence="2" type="ORF">Sjap_026553</name>
</gene>
<sequence length="99" mass="11352">MSSSAPFVDLSTSAGEPPTRVDRKEYGMKSKDSGMEVNQRYNRLLAEKRYKFVERMVPEVGDIRIDIDENGPFKVISDKLNQFMDQQMEKAVTTPNFTI</sequence>
<comment type="caution">
    <text evidence="2">The sequence shown here is derived from an EMBL/GenBank/DDBJ whole genome shotgun (WGS) entry which is preliminary data.</text>
</comment>
<proteinExistence type="predicted"/>
<evidence type="ECO:0000313" key="3">
    <source>
        <dbReference type="Proteomes" id="UP001417504"/>
    </source>
</evidence>
<feature type="region of interest" description="Disordered" evidence="1">
    <location>
        <begin position="1"/>
        <end position="33"/>
    </location>
</feature>
<name>A0AAP0HIL5_9MAGN</name>
<reference evidence="2 3" key="1">
    <citation type="submission" date="2024-01" db="EMBL/GenBank/DDBJ databases">
        <title>Genome assemblies of Stephania.</title>
        <authorList>
            <person name="Yang L."/>
        </authorList>
    </citation>
    <scope>NUCLEOTIDE SEQUENCE [LARGE SCALE GENOMIC DNA]</scope>
    <source>
        <strain evidence="2">QJT</strain>
        <tissue evidence="2">Leaf</tissue>
    </source>
</reference>